<accession>A0A099LPY9</accession>
<protein>
    <recommendedName>
        <fullName evidence="6 7">Lipopolysaccharide export system protein LptC</fullName>
    </recommendedName>
</protein>
<dbReference type="InterPro" id="IPR010664">
    <property type="entry name" value="LipoPS_assembly_LptC-rel"/>
</dbReference>
<dbReference type="Proteomes" id="UP000029994">
    <property type="component" value="Unassembled WGS sequence"/>
</dbReference>
<keyword evidence="1 6" id="KW-1003">Cell membrane</keyword>
<feature type="transmembrane region" description="Helical" evidence="6">
    <location>
        <begin position="6"/>
        <end position="23"/>
    </location>
</feature>
<comment type="similarity">
    <text evidence="6 7">Belongs to the LptC family.</text>
</comment>
<evidence type="ECO:0000313" key="10">
    <source>
        <dbReference type="Proteomes" id="UP000029994"/>
    </source>
</evidence>
<reference evidence="8" key="2">
    <citation type="submission" date="2023-10" db="EMBL/GenBank/DDBJ databases">
        <authorList>
            <consortium name="PulseNet: The National Subtyping Network for Foodborne Disease Surveillance"/>
        </authorList>
    </citation>
    <scope>NUCLEOTIDE SEQUENCE</scope>
    <source>
        <strain evidence="8">PNUSAV004886</strain>
    </source>
</reference>
<dbReference type="GO" id="GO:0005886">
    <property type="term" value="C:plasma membrane"/>
    <property type="evidence" value="ECO:0007669"/>
    <property type="project" value="UniProtKB-SubCell"/>
</dbReference>
<comment type="subunit">
    <text evidence="6">Component of the lipopolysaccharide transport and assembly complex. Interacts with LptA and the LptBFG transporter complex.</text>
</comment>
<dbReference type="EMBL" id="JMCG01000002">
    <property type="protein sequence ID" value="KGK09362.1"/>
    <property type="molecule type" value="Genomic_DNA"/>
</dbReference>
<keyword evidence="10" id="KW-1185">Reference proteome</keyword>
<comment type="function">
    <text evidence="7">Required for the translocation of lipopolysaccharide (LPS) from the inner membrane to the outer membrane.</text>
</comment>
<dbReference type="PIRSF" id="PIRSF028513">
    <property type="entry name" value="LptC"/>
    <property type="match status" value="1"/>
</dbReference>
<gene>
    <name evidence="6 8" type="primary">lptC</name>
    <name evidence="9" type="ORF">EA26_19385</name>
    <name evidence="8" type="ORF">RZY48_002994</name>
</gene>
<evidence type="ECO:0000256" key="4">
    <source>
        <dbReference type="ARBA" id="ARBA00022989"/>
    </source>
</evidence>
<dbReference type="EMBL" id="ABNSCA010000008">
    <property type="protein sequence ID" value="ELN6933557.1"/>
    <property type="molecule type" value="Genomic_DNA"/>
</dbReference>
<evidence type="ECO:0000256" key="1">
    <source>
        <dbReference type="ARBA" id="ARBA00022475"/>
    </source>
</evidence>
<evidence type="ECO:0000256" key="3">
    <source>
        <dbReference type="ARBA" id="ARBA00022692"/>
    </source>
</evidence>
<dbReference type="GO" id="GO:0015221">
    <property type="term" value="F:lipopolysaccharide transmembrane transporter activity"/>
    <property type="evidence" value="ECO:0007669"/>
    <property type="project" value="InterPro"/>
</dbReference>
<dbReference type="GO" id="GO:0030288">
    <property type="term" value="C:outer membrane-bounded periplasmic space"/>
    <property type="evidence" value="ECO:0007669"/>
    <property type="project" value="TreeGrafter"/>
</dbReference>
<evidence type="ECO:0000313" key="8">
    <source>
        <dbReference type="EMBL" id="ELN6933557.1"/>
    </source>
</evidence>
<dbReference type="GO" id="GO:0017089">
    <property type="term" value="F:glycolipid transfer activity"/>
    <property type="evidence" value="ECO:0007669"/>
    <property type="project" value="TreeGrafter"/>
</dbReference>
<dbReference type="InterPro" id="IPR026265">
    <property type="entry name" value="LptC"/>
</dbReference>
<reference evidence="9 10" key="1">
    <citation type="submission" date="2014-04" db="EMBL/GenBank/DDBJ databases">
        <title>Genome sequencing of Vibrio navarrensis strains.</title>
        <authorList>
            <person name="Gladney L.M."/>
            <person name="Katz L.S."/>
            <person name="Marino-Ramirez L."/>
            <person name="Jordan I.K."/>
        </authorList>
    </citation>
    <scope>NUCLEOTIDE SEQUENCE [LARGE SCALE GENOMIC DNA]</scope>
    <source>
        <strain evidence="9 10">ATCC 51183</strain>
    </source>
</reference>
<dbReference type="RefSeq" id="WP_039430667.1">
    <property type="nucleotide sequence ID" value="NZ_CAWPVW010000021.1"/>
</dbReference>
<dbReference type="HAMAP" id="MF_01915">
    <property type="entry name" value="LPS_assembly_LptC"/>
    <property type="match status" value="1"/>
</dbReference>
<evidence type="ECO:0000256" key="2">
    <source>
        <dbReference type="ARBA" id="ARBA00022519"/>
    </source>
</evidence>
<dbReference type="GeneID" id="43685242"/>
<keyword evidence="3 6" id="KW-0812">Transmembrane</keyword>
<keyword evidence="2 6" id="KW-0997">Cell inner membrane</keyword>
<dbReference type="Gene3D" id="2.60.450.10">
    <property type="entry name" value="Lipopolysaccharide (LPS) transport protein A like domain"/>
    <property type="match status" value="1"/>
</dbReference>
<dbReference type="AlphaFoldDB" id="A0A099LPY9"/>
<dbReference type="InterPro" id="IPR052363">
    <property type="entry name" value="LPS_export_LptC"/>
</dbReference>
<sequence>MNVARILYVLLFFVASWSAYYLYSQREAQTIQVAPNLELPMFSGTALKNTSYNEYGQRSHQIASSHLDHYAKSGDTIFENPTLAIYRDGEALEWKVSAKRAVLNDKQVLTLYDNVLMQNLLPDAGFDTLATAKLEIDLANRDFRADQQVLLVGPQFETSGAAMQGNLQTNTATLYNKVQGRYETLTP</sequence>
<proteinExistence type="inferred from homology"/>
<evidence type="ECO:0000313" key="9">
    <source>
        <dbReference type="EMBL" id="KGK09362.1"/>
    </source>
</evidence>
<organism evidence="9 10">
    <name type="scientific">Vibrio navarrensis</name>
    <dbReference type="NCBI Taxonomy" id="29495"/>
    <lineage>
        <taxon>Bacteria</taxon>
        <taxon>Pseudomonadati</taxon>
        <taxon>Pseudomonadota</taxon>
        <taxon>Gammaproteobacteria</taxon>
        <taxon>Vibrionales</taxon>
        <taxon>Vibrionaceae</taxon>
        <taxon>Vibrio</taxon>
    </lineage>
</organism>
<dbReference type="STRING" id="29495.EA26_19385"/>
<dbReference type="eggNOG" id="COG3117">
    <property type="taxonomic scope" value="Bacteria"/>
</dbReference>
<dbReference type="Pfam" id="PF06835">
    <property type="entry name" value="LptC"/>
    <property type="match status" value="1"/>
</dbReference>
<name>A0A099LPY9_9VIBR</name>
<comment type="subcellular location">
    <subcellularLocation>
        <location evidence="6">Cell inner membrane</location>
        <topology evidence="6">Single-pass membrane protein</topology>
    </subcellularLocation>
</comment>
<comment type="caution">
    <text evidence="9">The sequence shown here is derived from an EMBL/GenBank/DDBJ whole genome shotgun (WGS) entry which is preliminary data.</text>
</comment>
<comment type="function">
    <text evidence="6">Involved in the assembly of lipopolysaccharide (LPS). Required for the translocation of LPS from the inner membrane to the outer membrane. Facilitates the transfer of LPS from the inner membrane to the periplasmic protein LptA. Could be a docking site for LptA.</text>
</comment>
<evidence type="ECO:0000256" key="5">
    <source>
        <dbReference type="ARBA" id="ARBA00023136"/>
    </source>
</evidence>
<evidence type="ECO:0000256" key="6">
    <source>
        <dbReference type="HAMAP-Rule" id="MF_01915"/>
    </source>
</evidence>
<keyword evidence="4 6" id="KW-1133">Transmembrane helix</keyword>
<dbReference type="GO" id="GO:0043165">
    <property type="term" value="P:Gram-negative-bacterium-type cell outer membrane assembly"/>
    <property type="evidence" value="ECO:0007669"/>
    <property type="project" value="UniProtKB-UniRule"/>
</dbReference>
<dbReference type="NCBIfam" id="TIGR04409">
    <property type="entry name" value="LptC_YrbK"/>
    <property type="match status" value="1"/>
</dbReference>
<keyword evidence="5 6" id="KW-0472">Membrane</keyword>
<dbReference type="PANTHER" id="PTHR37481">
    <property type="entry name" value="LIPOPOLYSACCHARIDE EXPORT SYSTEM PROTEIN LPTC"/>
    <property type="match status" value="1"/>
</dbReference>
<dbReference type="Proteomes" id="UP001253463">
    <property type="component" value="Unassembled WGS sequence"/>
</dbReference>
<evidence type="ECO:0000256" key="7">
    <source>
        <dbReference type="PIRNR" id="PIRNR028513"/>
    </source>
</evidence>
<dbReference type="PANTHER" id="PTHR37481:SF1">
    <property type="entry name" value="LIPOPOLYSACCHARIDE EXPORT SYSTEM PROTEIN LPTC"/>
    <property type="match status" value="1"/>
</dbReference>